<dbReference type="Gene3D" id="1.10.10.60">
    <property type="entry name" value="Homeodomain-like"/>
    <property type="match status" value="1"/>
</dbReference>
<organism evidence="6 7">
    <name type="scientific">Spirosoma soli</name>
    <dbReference type="NCBI Taxonomy" id="1770529"/>
    <lineage>
        <taxon>Bacteria</taxon>
        <taxon>Pseudomonadati</taxon>
        <taxon>Bacteroidota</taxon>
        <taxon>Cytophagia</taxon>
        <taxon>Cytophagales</taxon>
        <taxon>Cytophagaceae</taxon>
        <taxon>Spirosoma</taxon>
    </lineage>
</organism>
<feature type="domain" description="HTH araC/xylS-type" evidence="5">
    <location>
        <begin position="200"/>
        <end position="276"/>
    </location>
</feature>
<evidence type="ECO:0000259" key="5">
    <source>
        <dbReference type="PROSITE" id="PS01124"/>
    </source>
</evidence>
<feature type="region of interest" description="Disordered" evidence="4">
    <location>
        <begin position="273"/>
        <end position="296"/>
    </location>
</feature>
<dbReference type="InterPro" id="IPR018060">
    <property type="entry name" value="HTH_AraC"/>
</dbReference>
<evidence type="ECO:0000256" key="1">
    <source>
        <dbReference type="ARBA" id="ARBA00023015"/>
    </source>
</evidence>
<proteinExistence type="predicted"/>
<dbReference type="InterPro" id="IPR046532">
    <property type="entry name" value="DUF6597"/>
</dbReference>
<evidence type="ECO:0000313" key="6">
    <source>
        <dbReference type="EMBL" id="MFD2572673.1"/>
    </source>
</evidence>
<sequence>MALVTSPHLDTIHQLFTPLQPTVSGDAGVVRYVEQQPDLRLAPLIHCYWQLASHQPLTQPFVYRVVADGCIDLFFDLISPDDVFVMGLSTTYTEFPLAGPFNYVGVRFLPTAFPLLYHVDASELTNRVEAFRDVVPTAAAPFTNLIGGHTTLESLKSRLDGYFIDRFTAASLTPDRRLFGAIAAILTGGGQLNVLSDLDAAVSHRQLSRLFQRYVGDTPKVFSRIVRFQQLLNAKPSVQALQQNKVFYDLGYYDQAHFIKEFKTLYGQTPGSVLSGEATPGEATPGSAAQADGQHP</sequence>
<dbReference type="Pfam" id="PF20240">
    <property type="entry name" value="DUF6597"/>
    <property type="match status" value="1"/>
</dbReference>
<dbReference type="PROSITE" id="PS01124">
    <property type="entry name" value="HTH_ARAC_FAMILY_2"/>
    <property type="match status" value="1"/>
</dbReference>
<dbReference type="PANTHER" id="PTHR46796:SF13">
    <property type="entry name" value="HTH-TYPE TRANSCRIPTIONAL ACTIVATOR RHAS"/>
    <property type="match status" value="1"/>
</dbReference>
<dbReference type="SMART" id="SM00342">
    <property type="entry name" value="HTH_ARAC"/>
    <property type="match status" value="1"/>
</dbReference>
<dbReference type="RefSeq" id="WP_381525267.1">
    <property type="nucleotide sequence ID" value="NZ_JBHULN010000012.1"/>
</dbReference>
<dbReference type="InterPro" id="IPR050204">
    <property type="entry name" value="AraC_XylS_family_regulators"/>
</dbReference>
<dbReference type="PANTHER" id="PTHR46796">
    <property type="entry name" value="HTH-TYPE TRANSCRIPTIONAL ACTIVATOR RHAS-RELATED"/>
    <property type="match status" value="1"/>
</dbReference>
<keyword evidence="3" id="KW-0804">Transcription</keyword>
<reference evidence="7" key="1">
    <citation type="journal article" date="2019" name="Int. J. Syst. Evol. Microbiol.">
        <title>The Global Catalogue of Microorganisms (GCM) 10K type strain sequencing project: providing services to taxonomists for standard genome sequencing and annotation.</title>
        <authorList>
            <consortium name="The Broad Institute Genomics Platform"/>
            <consortium name="The Broad Institute Genome Sequencing Center for Infectious Disease"/>
            <person name="Wu L."/>
            <person name="Ma J."/>
        </authorList>
    </citation>
    <scope>NUCLEOTIDE SEQUENCE [LARGE SCALE GENOMIC DNA]</scope>
    <source>
        <strain evidence="7">KCTC 42805</strain>
    </source>
</reference>
<dbReference type="EMBL" id="JBHULN010000012">
    <property type="protein sequence ID" value="MFD2572673.1"/>
    <property type="molecule type" value="Genomic_DNA"/>
</dbReference>
<comment type="caution">
    <text evidence="6">The sequence shown here is derived from an EMBL/GenBank/DDBJ whole genome shotgun (WGS) entry which is preliminary data.</text>
</comment>
<gene>
    <name evidence="6" type="ORF">ACFSUS_18685</name>
</gene>
<evidence type="ECO:0000313" key="7">
    <source>
        <dbReference type="Proteomes" id="UP001597469"/>
    </source>
</evidence>
<keyword evidence="1" id="KW-0805">Transcription regulation</keyword>
<accession>A0ABW5M6Q6</accession>
<evidence type="ECO:0000256" key="2">
    <source>
        <dbReference type="ARBA" id="ARBA00023125"/>
    </source>
</evidence>
<keyword evidence="2" id="KW-0238">DNA-binding</keyword>
<dbReference type="Proteomes" id="UP001597469">
    <property type="component" value="Unassembled WGS sequence"/>
</dbReference>
<evidence type="ECO:0000256" key="4">
    <source>
        <dbReference type="SAM" id="MobiDB-lite"/>
    </source>
</evidence>
<protein>
    <submittedName>
        <fullName evidence="6">DUF6597 domain-containing transcriptional factor</fullName>
    </submittedName>
</protein>
<dbReference type="Pfam" id="PF12833">
    <property type="entry name" value="HTH_18"/>
    <property type="match status" value="1"/>
</dbReference>
<evidence type="ECO:0000256" key="3">
    <source>
        <dbReference type="ARBA" id="ARBA00023163"/>
    </source>
</evidence>
<keyword evidence="7" id="KW-1185">Reference proteome</keyword>
<name>A0ABW5M6Q6_9BACT</name>